<dbReference type="KEGG" id="mpec:B9O19_01448"/>
<dbReference type="Gene3D" id="1.10.10.10">
    <property type="entry name" value="Winged helix-like DNA-binding domain superfamily/Winged helix DNA-binding domain"/>
    <property type="match status" value="1"/>
</dbReference>
<dbReference type="InterPro" id="IPR013324">
    <property type="entry name" value="RNA_pol_sigma_r3/r4-like"/>
</dbReference>
<evidence type="ECO:0000259" key="6">
    <source>
        <dbReference type="Pfam" id="PF08281"/>
    </source>
</evidence>
<evidence type="ECO:0000256" key="4">
    <source>
        <dbReference type="ARBA" id="ARBA00023163"/>
    </source>
</evidence>
<dbReference type="InterPro" id="IPR039425">
    <property type="entry name" value="RNA_pol_sigma-70-like"/>
</dbReference>
<dbReference type="InterPro" id="IPR007627">
    <property type="entry name" value="RNA_pol_sigma70_r2"/>
</dbReference>
<dbReference type="Pfam" id="PF08281">
    <property type="entry name" value="Sigma70_r4_2"/>
    <property type="match status" value="1"/>
</dbReference>
<dbReference type="InterPro" id="IPR036388">
    <property type="entry name" value="WH-like_DNA-bd_sf"/>
</dbReference>
<dbReference type="SUPFAM" id="SSF88946">
    <property type="entry name" value="Sigma2 domain of RNA polymerase sigma factors"/>
    <property type="match status" value="1"/>
</dbReference>
<dbReference type="PANTHER" id="PTHR43133">
    <property type="entry name" value="RNA POLYMERASE ECF-TYPE SIGMA FACTO"/>
    <property type="match status" value="1"/>
</dbReference>
<dbReference type="GO" id="GO:0006352">
    <property type="term" value="P:DNA-templated transcription initiation"/>
    <property type="evidence" value="ECO:0007669"/>
    <property type="project" value="InterPro"/>
</dbReference>
<dbReference type="InterPro" id="IPR013325">
    <property type="entry name" value="RNA_pol_sigma_r2"/>
</dbReference>
<dbReference type="GeneID" id="98062845"/>
<feature type="domain" description="RNA polymerase sigma factor 70 region 4 type 2" evidence="6">
    <location>
        <begin position="107"/>
        <end position="152"/>
    </location>
</feature>
<dbReference type="PANTHER" id="PTHR43133:SF51">
    <property type="entry name" value="RNA POLYMERASE SIGMA FACTOR"/>
    <property type="match status" value="1"/>
</dbReference>
<name>A0A2K9P459_9FIRM</name>
<evidence type="ECO:0000256" key="2">
    <source>
        <dbReference type="ARBA" id="ARBA00023015"/>
    </source>
</evidence>
<dbReference type="RefSeq" id="WP_102365803.1">
    <property type="nucleotide sequence ID" value="NZ_CP020991.1"/>
</dbReference>
<keyword evidence="3" id="KW-0731">Sigma factor</keyword>
<comment type="similarity">
    <text evidence="1">Belongs to the sigma-70 factor family. ECF subfamily.</text>
</comment>
<dbReference type="InterPro" id="IPR014284">
    <property type="entry name" value="RNA_pol_sigma-70_dom"/>
</dbReference>
<evidence type="ECO:0000256" key="3">
    <source>
        <dbReference type="ARBA" id="ARBA00023082"/>
    </source>
</evidence>
<evidence type="ECO:0000313" key="8">
    <source>
        <dbReference type="Proteomes" id="UP000235589"/>
    </source>
</evidence>
<dbReference type="InterPro" id="IPR013249">
    <property type="entry name" value="RNA_pol_sigma70_r4_t2"/>
</dbReference>
<feature type="domain" description="RNA polymerase sigma-70 region 2" evidence="5">
    <location>
        <begin position="11"/>
        <end position="74"/>
    </location>
</feature>
<dbReference type="Gene3D" id="1.10.1740.10">
    <property type="match status" value="1"/>
</dbReference>
<dbReference type="CDD" id="cd06171">
    <property type="entry name" value="Sigma70_r4"/>
    <property type="match status" value="1"/>
</dbReference>
<reference evidence="7 8" key="1">
    <citation type="submission" date="2017-04" db="EMBL/GenBank/DDBJ databases">
        <title>Monoglobus pectinilyticus 14 draft genome.</title>
        <authorList>
            <person name="Kim C."/>
            <person name="Rosendale D.I."/>
            <person name="Kelly W.J."/>
            <person name="Tannock G.W."/>
            <person name="Patchett M.L."/>
            <person name="Jordens J.Z."/>
        </authorList>
    </citation>
    <scope>NUCLEOTIDE SEQUENCE [LARGE SCALE GENOMIC DNA]</scope>
    <source>
        <strain evidence="7 8">14</strain>
    </source>
</reference>
<dbReference type="SUPFAM" id="SSF88659">
    <property type="entry name" value="Sigma3 and sigma4 domains of RNA polymerase sigma factors"/>
    <property type="match status" value="1"/>
</dbReference>
<keyword evidence="8" id="KW-1185">Reference proteome</keyword>
<dbReference type="Proteomes" id="UP000235589">
    <property type="component" value="Chromosome"/>
</dbReference>
<dbReference type="GO" id="GO:0003677">
    <property type="term" value="F:DNA binding"/>
    <property type="evidence" value="ECO:0007669"/>
    <property type="project" value="InterPro"/>
</dbReference>
<organism evidence="7 8">
    <name type="scientific">Monoglobus pectinilyticus</name>
    <dbReference type="NCBI Taxonomy" id="1981510"/>
    <lineage>
        <taxon>Bacteria</taxon>
        <taxon>Bacillati</taxon>
        <taxon>Bacillota</taxon>
        <taxon>Clostridia</taxon>
        <taxon>Monoglobales</taxon>
        <taxon>Monoglobaceae</taxon>
        <taxon>Monoglobus</taxon>
    </lineage>
</organism>
<dbReference type="AlphaFoldDB" id="A0A2K9P459"/>
<accession>A0A2K9P459</accession>
<protein>
    <submittedName>
        <fullName evidence="7">RNA polymerase sigma-70 factor, ECF subfamily</fullName>
    </submittedName>
</protein>
<sequence>MHALDCNIENLVNKYGDTVYRLAFSYMKSKQDAEDVSQDVFIKLFEYNGKFENEKHEKLWIMRVTSNICKNKLKLFWRRNICSIDEVQEHPYYDEYSSENLVYKSVISLPAKYSTVIHLFYYEGYKTTQIAEITGQKESTVRSLLHRAREKLKPILKEMYDFE</sequence>
<dbReference type="GO" id="GO:0016987">
    <property type="term" value="F:sigma factor activity"/>
    <property type="evidence" value="ECO:0007669"/>
    <property type="project" value="UniProtKB-KW"/>
</dbReference>
<dbReference type="Pfam" id="PF04542">
    <property type="entry name" value="Sigma70_r2"/>
    <property type="match status" value="1"/>
</dbReference>
<keyword evidence="2" id="KW-0805">Transcription regulation</keyword>
<dbReference type="OrthoDB" id="2594372at2"/>
<evidence type="ECO:0000256" key="1">
    <source>
        <dbReference type="ARBA" id="ARBA00010641"/>
    </source>
</evidence>
<evidence type="ECO:0000259" key="5">
    <source>
        <dbReference type="Pfam" id="PF04542"/>
    </source>
</evidence>
<keyword evidence="4" id="KW-0804">Transcription</keyword>
<gene>
    <name evidence="7" type="ORF">B9O19_01448</name>
</gene>
<evidence type="ECO:0000313" key="7">
    <source>
        <dbReference type="EMBL" id="AUO19609.1"/>
    </source>
</evidence>
<dbReference type="EMBL" id="CP020991">
    <property type="protein sequence ID" value="AUO19609.1"/>
    <property type="molecule type" value="Genomic_DNA"/>
</dbReference>
<proteinExistence type="inferred from homology"/>
<dbReference type="NCBIfam" id="TIGR02937">
    <property type="entry name" value="sigma70-ECF"/>
    <property type="match status" value="1"/>
</dbReference>